<keyword evidence="5" id="KW-1185">Reference proteome</keyword>
<evidence type="ECO:0008006" key="6">
    <source>
        <dbReference type="Google" id="ProtNLM"/>
    </source>
</evidence>
<dbReference type="SMR" id="A0A482WP40"/>
<dbReference type="InterPro" id="IPR011705">
    <property type="entry name" value="BACK"/>
</dbReference>
<gene>
    <name evidence="4" type="ORF">LSTR_LSTR010043</name>
</gene>
<name>A0A482WP40_LAOST</name>
<feature type="domain" description="BTB" evidence="2">
    <location>
        <begin position="167"/>
        <end position="264"/>
    </location>
</feature>
<feature type="domain" description="BACK" evidence="3">
    <location>
        <begin position="271"/>
        <end position="372"/>
    </location>
</feature>
<dbReference type="SUPFAM" id="SSF54695">
    <property type="entry name" value="POZ domain"/>
    <property type="match status" value="1"/>
</dbReference>
<dbReference type="InParanoid" id="A0A482WP40"/>
<dbReference type="CDD" id="cd18186">
    <property type="entry name" value="BTB_POZ_ZBTB_KLHL-like"/>
    <property type="match status" value="1"/>
</dbReference>
<evidence type="ECO:0000313" key="4">
    <source>
        <dbReference type="EMBL" id="RZF34951.1"/>
    </source>
</evidence>
<dbReference type="SMART" id="SM00875">
    <property type="entry name" value="BACK"/>
    <property type="match status" value="1"/>
</dbReference>
<dbReference type="Gene3D" id="1.25.40.420">
    <property type="match status" value="1"/>
</dbReference>
<evidence type="ECO:0000313" key="5">
    <source>
        <dbReference type="Proteomes" id="UP000291343"/>
    </source>
</evidence>
<evidence type="ECO:0000259" key="2">
    <source>
        <dbReference type="SMART" id="SM00225"/>
    </source>
</evidence>
<organism evidence="4 5">
    <name type="scientific">Laodelphax striatellus</name>
    <name type="common">Small brown planthopper</name>
    <name type="synonym">Delphax striatella</name>
    <dbReference type="NCBI Taxonomy" id="195883"/>
    <lineage>
        <taxon>Eukaryota</taxon>
        <taxon>Metazoa</taxon>
        <taxon>Ecdysozoa</taxon>
        <taxon>Arthropoda</taxon>
        <taxon>Hexapoda</taxon>
        <taxon>Insecta</taxon>
        <taxon>Pterygota</taxon>
        <taxon>Neoptera</taxon>
        <taxon>Paraneoptera</taxon>
        <taxon>Hemiptera</taxon>
        <taxon>Auchenorrhyncha</taxon>
        <taxon>Fulgoroidea</taxon>
        <taxon>Delphacidae</taxon>
        <taxon>Criomorphinae</taxon>
        <taxon>Laodelphax</taxon>
    </lineage>
</organism>
<dbReference type="SMART" id="SM00225">
    <property type="entry name" value="BTB"/>
    <property type="match status" value="1"/>
</dbReference>
<dbReference type="EMBL" id="QKKF02029951">
    <property type="protein sequence ID" value="RZF34951.1"/>
    <property type="molecule type" value="Genomic_DNA"/>
</dbReference>
<accession>A0A482WP40</accession>
<dbReference type="Pfam" id="PF07707">
    <property type="entry name" value="BACK"/>
    <property type="match status" value="1"/>
</dbReference>
<dbReference type="PANTHER" id="PTHR22667">
    <property type="entry name" value="AT01380P-RELATED"/>
    <property type="match status" value="1"/>
</dbReference>
<dbReference type="InterPro" id="IPR011333">
    <property type="entry name" value="SKP1/BTB/POZ_sf"/>
</dbReference>
<sequence length="522" mass="59917">MKGDSQDYDETRFFPFDSTPSGKLKVSPEKVVFESNKMSILLANPQNTMIKLNGEVANKVIATVNSFVLTTDLSELMLENYKMGARGADGDYPIKKENRTTKTKETIDHRKDNDKISVCSAVSQNETSLKRMGCTFDEQINWSKISLPEKSDLHKLLQHRISNSINPDFAVKIGKVEFYCHLLVLECYSSFFENLERNVKSKELPESHVTKDAFRSIYDWMIHPNRDSYQLLRRDNILEIFMAAQYLHVKELEEQCWAFIDNEDLFSEDTAFLLYLDARRLQNVIIMDLMVPRIQRFFLMLVSSRDWLQLQVSEICVFLQSNYICIHCEMEVFMAGVRWLMCDWQARSVHLVEIMRCVRFGLIAPWQLVDIRRNPESPEFLEVTKHHDVAKMVEDGLAFAIIKYWYGHESHEYNHWIDLLGLSEPASRNWAGTEKRYLAYREFLSELNSYRMQPMEGEEAVCPAAPAKKSSSELPSSAAVAAAAAATIPMISDVIAQRGLHLGLPPGAGSHQSKTPNKSGKR</sequence>
<dbReference type="PANTHER" id="PTHR22667:SF0">
    <property type="entry name" value="AT01380P-RELATED"/>
    <property type="match status" value="1"/>
</dbReference>
<protein>
    <recommendedName>
        <fullName evidence="6">BTB domain-containing protein</fullName>
    </recommendedName>
</protein>
<evidence type="ECO:0000259" key="3">
    <source>
        <dbReference type="SMART" id="SM00875"/>
    </source>
</evidence>
<dbReference type="Pfam" id="PF00651">
    <property type="entry name" value="BTB"/>
    <property type="match status" value="1"/>
</dbReference>
<proteinExistence type="predicted"/>
<dbReference type="InterPro" id="IPR000210">
    <property type="entry name" value="BTB/POZ_dom"/>
</dbReference>
<dbReference type="Proteomes" id="UP000291343">
    <property type="component" value="Unassembled WGS sequence"/>
</dbReference>
<reference evidence="4 5" key="1">
    <citation type="journal article" date="2017" name="Gigascience">
        <title>Genome sequence of the small brown planthopper, Laodelphax striatellus.</title>
        <authorList>
            <person name="Zhu J."/>
            <person name="Jiang F."/>
            <person name="Wang X."/>
            <person name="Yang P."/>
            <person name="Bao Y."/>
            <person name="Zhao W."/>
            <person name="Wang W."/>
            <person name="Lu H."/>
            <person name="Wang Q."/>
            <person name="Cui N."/>
            <person name="Li J."/>
            <person name="Chen X."/>
            <person name="Luo L."/>
            <person name="Yu J."/>
            <person name="Kang L."/>
            <person name="Cui F."/>
        </authorList>
    </citation>
    <scope>NUCLEOTIDE SEQUENCE [LARGE SCALE GENOMIC DNA]</scope>
    <source>
        <strain evidence="4">Lst14</strain>
    </source>
</reference>
<dbReference type="OrthoDB" id="6599915at2759"/>
<evidence type="ECO:0000256" key="1">
    <source>
        <dbReference type="SAM" id="MobiDB-lite"/>
    </source>
</evidence>
<comment type="caution">
    <text evidence="4">The sequence shown here is derived from an EMBL/GenBank/DDBJ whole genome shotgun (WGS) entry which is preliminary data.</text>
</comment>
<dbReference type="STRING" id="195883.A0A482WP40"/>
<dbReference type="Gene3D" id="3.30.710.10">
    <property type="entry name" value="Potassium Channel Kv1.1, Chain A"/>
    <property type="match status" value="1"/>
</dbReference>
<dbReference type="AlphaFoldDB" id="A0A482WP40"/>
<feature type="region of interest" description="Disordered" evidence="1">
    <location>
        <begin position="502"/>
        <end position="522"/>
    </location>
</feature>
<feature type="compositionally biased region" description="Polar residues" evidence="1">
    <location>
        <begin position="510"/>
        <end position="522"/>
    </location>
</feature>
<dbReference type="CDD" id="cd14733">
    <property type="entry name" value="BACK"/>
    <property type="match status" value="1"/>
</dbReference>